<evidence type="ECO:0000313" key="2">
    <source>
        <dbReference type="EMBL" id="AMD22119.1"/>
    </source>
</evidence>
<feature type="compositionally biased region" description="Polar residues" evidence="1">
    <location>
        <begin position="157"/>
        <end position="167"/>
    </location>
</feature>
<gene>
    <name evidence="2" type="ORF">AW171_hschr74132</name>
</gene>
<keyword evidence="3" id="KW-1185">Reference proteome</keyword>
<dbReference type="GeneID" id="28725452"/>
<dbReference type="EMBL" id="CP014247">
    <property type="protein sequence ID" value="AMD22119.1"/>
    <property type="molecule type" value="Genomic_DNA"/>
</dbReference>
<proteinExistence type="predicted"/>
<dbReference type="RefSeq" id="XP_017989115.1">
    <property type="nucleotide sequence ID" value="XM_018133722.1"/>
</dbReference>
<organism evidence="2 3">
    <name type="scientific">Eremothecium sinecaudum</name>
    <dbReference type="NCBI Taxonomy" id="45286"/>
    <lineage>
        <taxon>Eukaryota</taxon>
        <taxon>Fungi</taxon>
        <taxon>Dikarya</taxon>
        <taxon>Ascomycota</taxon>
        <taxon>Saccharomycotina</taxon>
        <taxon>Saccharomycetes</taxon>
        <taxon>Saccharomycetales</taxon>
        <taxon>Saccharomycetaceae</taxon>
        <taxon>Eremothecium</taxon>
    </lineage>
</organism>
<accession>A0A0X8HVD0</accession>
<reference evidence="2 3" key="1">
    <citation type="submission" date="2016-01" db="EMBL/GenBank/DDBJ databases">
        <title>Genome sequence of the yeast Holleya sinecauda.</title>
        <authorList>
            <person name="Dietrich F.S."/>
        </authorList>
    </citation>
    <scope>NUCLEOTIDE SEQUENCE [LARGE SCALE GENOMIC DNA]</scope>
    <source>
        <strain evidence="2 3">ATCC 58844</strain>
    </source>
</reference>
<evidence type="ECO:0000313" key="3">
    <source>
        <dbReference type="Proteomes" id="UP000243052"/>
    </source>
</evidence>
<name>A0A0X8HVD0_9SACH</name>
<protein>
    <submittedName>
        <fullName evidence="2">HGL221Wp</fullName>
    </submittedName>
</protein>
<dbReference type="AlphaFoldDB" id="A0A0X8HVD0"/>
<evidence type="ECO:0000256" key="1">
    <source>
        <dbReference type="SAM" id="MobiDB-lite"/>
    </source>
</evidence>
<dbReference type="Proteomes" id="UP000243052">
    <property type="component" value="Chromosome vii"/>
</dbReference>
<feature type="region of interest" description="Disordered" evidence="1">
    <location>
        <begin position="157"/>
        <end position="187"/>
    </location>
</feature>
<sequence>MYEDTQEAKGDRRKSISDSSIGYNDLYEISQRKGLGVYGTGRNGSKDMKINLNKGKVMKNWAIVKKHLVDTGDIYQDSHIIHAESILAWWKPEDPVIPVYQPTSSDEFINRKLFEKSLTAAHIQKKKQQDLESQVKNEIISETSEQRMKRFTRAYRKSQNMEITPQPSDTSCSSSLRSSSSSSSTLSASPQFNVAKSIKKWAGIELKTVIIPLEGVARQCNCI</sequence>
<feature type="compositionally biased region" description="Low complexity" evidence="1">
    <location>
        <begin position="168"/>
        <end position="187"/>
    </location>
</feature>
<dbReference type="OrthoDB" id="4054547at2759"/>